<sequence length="250" mass="28229">MSPMDWTINGLSEETHKLLQSYVKDVTKVYGSELEGVLLYGSAVRGEFLPGSSNLNLLLVMSSYDLSVLKQYDGIHKRWSKEHVVVPLFLTAADLQSASFVFPLEYQDIHECHRLLWGQDPFVGLKIDSRHLAAEVLQGLRGNLLRLRQRLVEGRSTEEAMTILLSLSLTALLPVLRGLQRLLERPVPTHGEPLLQDLESHLQIDLTGLRDALLLKRGQISPGQKEIPRLMDRYLESLTRLVTTAESRIT</sequence>
<accession>A0A0S4L4G2</accession>
<organism evidence="1 2">
    <name type="scientific">Candidatus Nitrospira nitrificans</name>
    <dbReference type="NCBI Taxonomy" id="1742973"/>
    <lineage>
        <taxon>Bacteria</taxon>
        <taxon>Pseudomonadati</taxon>
        <taxon>Nitrospirota</taxon>
        <taxon>Nitrospiria</taxon>
        <taxon>Nitrospirales</taxon>
        <taxon>Nitrospiraceae</taxon>
        <taxon>Nitrospira</taxon>
    </lineage>
</organism>
<evidence type="ECO:0000313" key="1">
    <source>
        <dbReference type="EMBL" id="CUS31673.1"/>
    </source>
</evidence>
<name>A0A0S4L4G2_9BACT</name>
<dbReference type="STRING" id="1742973.COMA2_10229"/>
<dbReference type="Proteomes" id="UP000198736">
    <property type="component" value="Unassembled WGS sequence"/>
</dbReference>
<dbReference type="EMBL" id="CZPZ01000001">
    <property type="protein sequence ID" value="CUS31673.1"/>
    <property type="molecule type" value="Genomic_DNA"/>
</dbReference>
<dbReference type="AlphaFoldDB" id="A0A0S4L4G2"/>
<dbReference type="SUPFAM" id="SSF81301">
    <property type="entry name" value="Nucleotidyltransferase"/>
    <property type="match status" value="1"/>
</dbReference>
<reference evidence="2" key="1">
    <citation type="submission" date="2015-10" db="EMBL/GenBank/DDBJ databases">
        <authorList>
            <person name="Luecker S."/>
            <person name="Luecker S."/>
        </authorList>
    </citation>
    <scope>NUCLEOTIDE SEQUENCE [LARGE SCALE GENOMIC DNA]</scope>
</reference>
<gene>
    <name evidence="1" type="ORF">COMA2_10229</name>
</gene>
<keyword evidence="2" id="KW-1185">Reference proteome</keyword>
<proteinExistence type="predicted"/>
<evidence type="ECO:0000313" key="2">
    <source>
        <dbReference type="Proteomes" id="UP000198736"/>
    </source>
</evidence>
<dbReference type="Gene3D" id="3.30.460.10">
    <property type="entry name" value="Beta Polymerase, domain 2"/>
    <property type="match status" value="1"/>
</dbReference>
<dbReference type="RefSeq" id="WP_090893876.1">
    <property type="nucleotide sequence ID" value="NZ_CZPZ01000001.1"/>
</dbReference>
<protein>
    <recommendedName>
        <fullName evidence="3">Polymerase nucleotidyl transferase domain-containing protein</fullName>
    </recommendedName>
</protein>
<dbReference type="InterPro" id="IPR043519">
    <property type="entry name" value="NT_sf"/>
</dbReference>
<dbReference type="OrthoDB" id="5507064at2"/>
<evidence type="ECO:0008006" key="3">
    <source>
        <dbReference type="Google" id="ProtNLM"/>
    </source>
</evidence>